<keyword evidence="11" id="KW-1185">Reference proteome</keyword>
<dbReference type="GO" id="GO:0055085">
    <property type="term" value="P:transmembrane transport"/>
    <property type="evidence" value="ECO:0007669"/>
    <property type="project" value="InterPro"/>
</dbReference>
<dbReference type="GO" id="GO:0005886">
    <property type="term" value="C:plasma membrane"/>
    <property type="evidence" value="ECO:0007669"/>
    <property type="project" value="UniProtKB-SubCell"/>
</dbReference>
<proteinExistence type="inferred from homology"/>
<keyword evidence="4 7" id="KW-0812">Transmembrane</keyword>
<dbReference type="PANTHER" id="PTHR43744">
    <property type="entry name" value="ABC TRANSPORTER PERMEASE PROTEIN MG189-RELATED-RELATED"/>
    <property type="match status" value="1"/>
</dbReference>
<feature type="transmembrane region" description="Helical" evidence="7">
    <location>
        <begin position="133"/>
        <end position="157"/>
    </location>
</feature>
<keyword evidence="6 7" id="KW-0472">Membrane</keyword>
<evidence type="ECO:0000256" key="6">
    <source>
        <dbReference type="ARBA" id="ARBA00023136"/>
    </source>
</evidence>
<dbReference type="InterPro" id="IPR000515">
    <property type="entry name" value="MetI-like"/>
</dbReference>
<dbReference type="CDD" id="cd06261">
    <property type="entry name" value="TM_PBP2"/>
    <property type="match status" value="1"/>
</dbReference>
<evidence type="ECO:0000256" key="1">
    <source>
        <dbReference type="ARBA" id="ARBA00004651"/>
    </source>
</evidence>
<feature type="transmembrane region" description="Helical" evidence="7">
    <location>
        <begin position="37"/>
        <end position="59"/>
    </location>
</feature>
<name>C7Q3N4_CATAD</name>
<feature type="transmembrane region" description="Helical" evidence="7">
    <location>
        <begin position="169"/>
        <end position="190"/>
    </location>
</feature>
<evidence type="ECO:0000256" key="5">
    <source>
        <dbReference type="ARBA" id="ARBA00022989"/>
    </source>
</evidence>
<dbReference type="Gene3D" id="1.10.3720.10">
    <property type="entry name" value="MetI-like"/>
    <property type="match status" value="1"/>
</dbReference>
<dbReference type="PANTHER" id="PTHR43744:SF8">
    <property type="entry name" value="SN-GLYCEROL-3-PHOSPHATE TRANSPORT SYSTEM PERMEASE PROTEIN UGPE"/>
    <property type="match status" value="1"/>
</dbReference>
<dbReference type="KEGG" id="cai:Caci_6969"/>
<sequence length="303" mass="33099" precursor="true">MTTRTLTAKPPTRSPRSRRSSRETPGRRRLGPGRARYAVLAVLLVLALLVLAPFLLVAINAVKTPSEYASGGPLSLPSALHLSGLIDFWNRADFGLMLLNSFLISLGAAVIGVVLSTLNAYAIGIGRLRGRGALLIFFLIANVLPQEELVYPLYYAAKSMNLYDTRTSLIIVFGVIHSAFGAYLLSSVYGEFPRELLDAASVDGAGRLRTLWHVVIPISRSTLTVLFTFFFIWTWNEFFFPLVFLVSNSKQTVPVALGLLQGQNMMDVTTTSSSALLGILPAVLFFLIFQRTISRGITSGALK</sequence>
<comment type="similarity">
    <text evidence="7">Belongs to the binding-protein-dependent transport system permease family.</text>
</comment>
<keyword evidence="3" id="KW-1003">Cell membrane</keyword>
<evidence type="ECO:0000313" key="11">
    <source>
        <dbReference type="Proteomes" id="UP000000851"/>
    </source>
</evidence>
<dbReference type="SUPFAM" id="SSF161098">
    <property type="entry name" value="MetI-like"/>
    <property type="match status" value="1"/>
</dbReference>
<feature type="transmembrane region" description="Helical" evidence="7">
    <location>
        <begin position="211"/>
        <end position="235"/>
    </location>
</feature>
<feature type="transmembrane region" description="Helical" evidence="7">
    <location>
        <begin position="268"/>
        <end position="289"/>
    </location>
</feature>
<evidence type="ECO:0000259" key="9">
    <source>
        <dbReference type="PROSITE" id="PS50928"/>
    </source>
</evidence>
<evidence type="ECO:0000256" key="4">
    <source>
        <dbReference type="ARBA" id="ARBA00022692"/>
    </source>
</evidence>
<organism evidence="10 11">
    <name type="scientific">Catenulispora acidiphila (strain DSM 44928 / JCM 14897 / NBRC 102108 / NRRL B-24433 / ID139908)</name>
    <dbReference type="NCBI Taxonomy" id="479433"/>
    <lineage>
        <taxon>Bacteria</taxon>
        <taxon>Bacillati</taxon>
        <taxon>Actinomycetota</taxon>
        <taxon>Actinomycetes</taxon>
        <taxon>Catenulisporales</taxon>
        <taxon>Catenulisporaceae</taxon>
        <taxon>Catenulispora</taxon>
    </lineage>
</organism>
<evidence type="ECO:0000256" key="3">
    <source>
        <dbReference type="ARBA" id="ARBA00022475"/>
    </source>
</evidence>
<evidence type="ECO:0000256" key="7">
    <source>
        <dbReference type="RuleBase" id="RU363032"/>
    </source>
</evidence>
<protein>
    <submittedName>
        <fullName evidence="10">Binding-protein-dependent transport systems inner membrane component</fullName>
    </submittedName>
</protein>
<evidence type="ECO:0000256" key="8">
    <source>
        <dbReference type="SAM" id="MobiDB-lite"/>
    </source>
</evidence>
<comment type="subcellular location">
    <subcellularLocation>
        <location evidence="1 7">Cell membrane</location>
        <topology evidence="1 7">Multi-pass membrane protein</topology>
    </subcellularLocation>
</comment>
<dbReference type="Pfam" id="PF00528">
    <property type="entry name" value="BPD_transp_1"/>
    <property type="match status" value="1"/>
</dbReference>
<dbReference type="eggNOG" id="COG0395">
    <property type="taxonomic scope" value="Bacteria"/>
</dbReference>
<reference evidence="10 11" key="1">
    <citation type="journal article" date="2009" name="Stand. Genomic Sci.">
        <title>Complete genome sequence of Catenulispora acidiphila type strain (ID 139908).</title>
        <authorList>
            <person name="Copeland A."/>
            <person name="Lapidus A."/>
            <person name="Glavina Del Rio T."/>
            <person name="Nolan M."/>
            <person name="Lucas S."/>
            <person name="Chen F."/>
            <person name="Tice H."/>
            <person name="Cheng J.F."/>
            <person name="Bruce D."/>
            <person name="Goodwin L."/>
            <person name="Pitluck S."/>
            <person name="Mikhailova N."/>
            <person name="Pati A."/>
            <person name="Ivanova N."/>
            <person name="Mavromatis K."/>
            <person name="Chen A."/>
            <person name="Palaniappan K."/>
            <person name="Chain P."/>
            <person name="Land M."/>
            <person name="Hauser L."/>
            <person name="Chang Y.J."/>
            <person name="Jeffries C.D."/>
            <person name="Chertkov O."/>
            <person name="Brettin T."/>
            <person name="Detter J.C."/>
            <person name="Han C."/>
            <person name="Ali Z."/>
            <person name="Tindall B.J."/>
            <person name="Goker M."/>
            <person name="Bristow J."/>
            <person name="Eisen J.A."/>
            <person name="Markowitz V."/>
            <person name="Hugenholtz P."/>
            <person name="Kyrpides N.C."/>
            <person name="Klenk H.P."/>
        </authorList>
    </citation>
    <scope>NUCLEOTIDE SEQUENCE [LARGE SCALE GENOMIC DNA]</scope>
    <source>
        <strain evidence="11">DSM 44928 / JCM 14897 / NBRC 102108 / NRRL B-24433 / ID139908</strain>
    </source>
</reference>
<dbReference type="HOGENOM" id="CLU_016047_1_2_11"/>
<evidence type="ECO:0000313" key="10">
    <source>
        <dbReference type="EMBL" id="ACU75799.1"/>
    </source>
</evidence>
<feature type="domain" description="ABC transmembrane type-1" evidence="9">
    <location>
        <begin position="98"/>
        <end position="289"/>
    </location>
</feature>
<accession>C7Q3N4</accession>
<dbReference type="EMBL" id="CP001700">
    <property type="protein sequence ID" value="ACU75799.1"/>
    <property type="molecule type" value="Genomic_DNA"/>
</dbReference>
<dbReference type="InterPro" id="IPR035906">
    <property type="entry name" value="MetI-like_sf"/>
</dbReference>
<dbReference type="PROSITE" id="PS50928">
    <property type="entry name" value="ABC_TM1"/>
    <property type="match status" value="1"/>
</dbReference>
<feature type="region of interest" description="Disordered" evidence="8">
    <location>
        <begin position="1"/>
        <end position="30"/>
    </location>
</feature>
<keyword evidence="2 7" id="KW-0813">Transport</keyword>
<dbReference type="STRING" id="479433.Caci_6969"/>
<feature type="transmembrane region" description="Helical" evidence="7">
    <location>
        <begin position="97"/>
        <end position="121"/>
    </location>
</feature>
<evidence type="ECO:0000256" key="2">
    <source>
        <dbReference type="ARBA" id="ARBA00022448"/>
    </source>
</evidence>
<dbReference type="InParanoid" id="C7Q3N4"/>
<keyword evidence="5 7" id="KW-1133">Transmembrane helix</keyword>
<dbReference type="Proteomes" id="UP000000851">
    <property type="component" value="Chromosome"/>
</dbReference>
<gene>
    <name evidence="10" type="ordered locus">Caci_6969</name>
</gene>
<dbReference type="AlphaFoldDB" id="C7Q3N4"/>